<organism evidence="1 2">
    <name type="scientific">Schistosoma margrebowiei</name>
    <dbReference type="NCBI Taxonomy" id="48269"/>
    <lineage>
        <taxon>Eukaryota</taxon>
        <taxon>Metazoa</taxon>
        <taxon>Spiralia</taxon>
        <taxon>Lophotrochozoa</taxon>
        <taxon>Platyhelminthes</taxon>
        <taxon>Trematoda</taxon>
        <taxon>Digenea</taxon>
        <taxon>Strigeidida</taxon>
        <taxon>Schistosomatoidea</taxon>
        <taxon>Schistosomatidae</taxon>
        <taxon>Schistosoma</taxon>
    </lineage>
</organism>
<gene>
    <name evidence="1" type="ORF">SMRZ_LOCUS22233</name>
</gene>
<dbReference type="AlphaFoldDB" id="A0A183N1Q8"/>
<name>A0A183N1Q8_9TREM</name>
<dbReference type="EMBL" id="UZAI01019058">
    <property type="protein sequence ID" value="VDP42504.1"/>
    <property type="molecule type" value="Genomic_DNA"/>
</dbReference>
<proteinExistence type="predicted"/>
<reference evidence="1 2" key="1">
    <citation type="submission" date="2018-11" db="EMBL/GenBank/DDBJ databases">
        <authorList>
            <consortium name="Pathogen Informatics"/>
        </authorList>
    </citation>
    <scope>NUCLEOTIDE SEQUENCE [LARGE SCALE GENOMIC DNA]</scope>
    <source>
        <strain evidence="1 2">Zambia</strain>
    </source>
</reference>
<evidence type="ECO:0000313" key="2">
    <source>
        <dbReference type="Proteomes" id="UP000277204"/>
    </source>
</evidence>
<feature type="non-terminal residue" evidence="1">
    <location>
        <position position="1"/>
    </location>
</feature>
<dbReference type="Proteomes" id="UP000277204">
    <property type="component" value="Unassembled WGS sequence"/>
</dbReference>
<sequence length="99" mass="11070">LVSSLSRWTVTIRSSFSSNSFSKNAFLSIAWFRRDSKSSNVTTVALLERSKSSFNCSSSRIYLCIFSRSNFDFSSASFSTVSFSHNTTSSELRFSNCAN</sequence>
<evidence type="ECO:0000313" key="1">
    <source>
        <dbReference type="EMBL" id="VDP42504.1"/>
    </source>
</evidence>
<accession>A0A183N1Q8</accession>
<protein>
    <submittedName>
        <fullName evidence="1">Uncharacterized protein</fullName>
    </submittedName>
</protein>
<keyword evidence="2" id="KW-1185">Reference proteome</keyword>